<reference evidence="4 5" key="1">
    <citation type="submission" date="2022-12" db="EMBL/GenBank/DDBJ databases">
        <title>Genomic features and morphological characterization of a novel Knufia sp. strain isolated from spacecraft assembly facility.</title>
        <authorList>
            <person name="Teixeira M."/>
            <person name="Chander A.M."/>
            <person name="Stajich J.E."/>
            <person name="Venkateswaran K."/>
        </authorList>
    </citation>
    <scope>NUCLEOTIDE SEQUENCE [LARGE SCALE GENOMIC DNA]</scope>
    <source>
        <strain evidence="4 5">FJI-L2-BK-P2</strain>
    </source>
</reference>
<dbReference type="PANTHER" id="PTHR47990">
    <property type="entry name" value="2-OXOGLUTARATE (2OG) AND FE(II)-DEPENDENT OXYGENASE SUPERFAMILY PROTEIN-RELATED"/>
    <property type="match status" value="1"/>
</dbReference>
<comment type="caution">
    <text evidence="4">The sequence shown here is derived from an EMBL/GenBank/DDBJ whole genome shotgun (WGS) entry which is preliminary data.</text>
</comment>
<dbReference type="InterPro" id="IPR026992">
    <property type="entry name" value="DIOX_N"/>
</dbReference>
<dbReference type="InterPro" id="IPR050231">
    <property type="entry name" value="Iron_ascorbate_oxido_reductase"/>
</dbReference>
<dbReference type="InterPro" id="IPR027443">
    <property type="entry name" value="IPNS-like_sf"/>
</dbReference>
<evidence type="ECO:0000313" key="5">
    <source>
        <dbReference type="Proteomes" id="UP001316803"/>
    </source>
</evidence>
<dbReference type="PROSITE" id="PS51471">
    <property type="entry name" value="FE2OG_OXY"/>
    <property type="match status" value="1"/>
</dbReference>
<keyword evidence="2" id="KW-0560">Oxidoreductase</keyword>
<evidence type="ECO:0000256" key="1">
    <source>
        <dbReference type="ARBA" id="ARBA00008056"/>
    </source>
</evidence>
<proteinExistence type="inferred from homology"/>
<dbReference type="PRINTS" id="PR00682">
    <property type="entry name" value="IPNSYNTHASE"/>
</dbReference>
<dbReference type="EMBL" id="JAKLMC020000004">
    <property type="protein sequence ID" value="KAK5956492.1"/>
    <property type="molecule type" value="Genomic_DNA"/>
</dbReference>
<dbReference type="GO" id="GO:0016491">
    <property type="term" value="F:oxidoreductase activity"/>
    <property type="evidence" value="ECO:0007669"/>
    <property type="project" value="UniProtKB-KW"/>
</dbReference>
<evidence type="ECO:0000259" key="3">
    <source>
        <dbReference type="PROSITE" id="PS51471"/>
    </source>
</evidence>
<dbReference type="AlphaFoldDB" id="A0AAN8I633"/>
<keyword evidence="2" id="KW-0408">Iron</keyword>
<name>A0AAN8I633_9EURO</name>
<protein>
    <recommendedName>
        <fullName evidence="3">Fe2OG dioxygenase domain-containing protein</fullName>
    </recommendedName>
</protein>
<sequence>MKLRSKMGSIAVEDKQHTQLPVIDLSPFLQSSSDQERLHSAEELVKACKEIGFCFIKGHGVPQDKIQEAFAVSKKFYALPQEEKMKAPHPPGWAVHRGYSWPGLEKVSNAVSENDAKDEADKLREVQDFKESYEVGSEDNPDMPNVWPPDEVLPEWRPCMTAFYWTCWEAAQNILKALALGLGIEEKLMMEPHSGHHNQLRLLHYPPIRASELQGGKFARMPAHTDWTTITMLFQDDCGGLQVESPTQRGTFIDADPVPDTLVLNVGDLLMRWSNDYLKSTQHRVQPPPLEDRYEGEQRMTRARYSIPYFVTTDPDVTIECLRLQDGRPPQYEPITQRDYSDMRARMQY</sequence>
<dbReference type="InterPro" id="IPR044861">
    <property type="entry name" value="IPNS-like_FE2OG_OXY"/>
</dbReference>
<dbReference type="SUPFAM" id="SSF51197">
    <property type="entry name" value="Clavaminate synthase-like"/>
    <property type="match status" value="1"/>
</dbReference>
<organism evidence="4 5">
    <name type="scientific">Knufia fluminis</name>
    <dbReference type="NCBI Taxonomy" id="191047"/>
    <lineage>
        <taxon>Eukaryota</taxon>
        <taxon>Fungi</taxon>
        <taxon>Dikarya</taxon>
        <taxon>Ascomycota</taxon>
        <taxon>Pezizomycotina</taxon>
        <taxon>Eurotiomycetes</taxon>
        <taxon>Chaetothyriomycetidae</taxon>
        <taxon>Chaetothyriales</taxon>
        <taxon>Trichomeriaceae</taxon>
        <taxon>Knufia</taxon>
    </lineage>
</organism>
<accession>A0AAN8I633</accession>
<feature type="domain" description="Fe2OG dioxygenase" evidence="3">
    <location>
        <begin position="196"/>
        <end position="313"/>
    </location>
</feature>
<keyword evidence="5" id="KW-1185">Reference proteome</keyword>
<dbReference type="Gene3D" id="2.60.120.330">
    <property type="entry name" value="B-lactam Antibiotic, Isopenicillin N Synthase, Chain"/>
    <property type="match status" value="1"/>
</dbReference>
<dbReference type="Pfam" id="PF14226">
    <property type="entry name" value="DIOX_N"/>
    <property type="match status" value="1"/>
</dbReference>
<dbReference type="GO" id="GO:0046872">
    <property type="term" value="F:metal ion binding"/>
    <property type="evidence" value="ECO:0007669"/>
    <property type="project" value="UniProtKB-KW"/>
</dbReference>
<keyword evidence="2" id="KW-0479">Metal-binding</keyword>
<gene>
    <name evidence="4" type="ORF">OHC33_001977</name>
</gene>
<dbReference type="Pfam" id="PF03171">
    <property type="entry name" value="2OG-FeII_Oxy"/>
    <property type="match status" value="1"/>
</dbReference>
<dbReference type="InterPro" id="IPR005123">
    <property type="entry name" value="Oxoglu/Fe-dep_dioxygenase_dom"/>
</dbReference>
<evidence type="ECO:0000313" key="4">
    <source>
        <dbReference type="EMBL" id="KAK5956492.1"/>
    </source>
</evidence>
<dbReference type="GO" id="GO:0044283">
    <property type="term" value="P:small molecule biosynthetic process"/>
    <property type="evidence" value="ECO:0007669"/>
    <property type="project" value="UniProtKB-ARBA"/>
</dbReference>
<dbReference type="Proteomes" id="UP001316803">
    <property type="component" value="Unassembled WGS sequence"/>
</dbReference>
<evidence type="ECO:0000256" key="2">
    <source>
        <dbReference type="RuleBase" id="RU003682"/>
    </source>
</evidence>
<comment type="similarity">
    <text evidence="1 2">Belongs to the iron/ascorbate-dependent oxidoreductase family.</text>
</comment>